<dbReference type="InterPro" id="IPR052894">
    <property type="entry name" value="AsmA-related"/>
</dbReference>
<reference evidence="2" key="1">
    <citation type="submission" date="2005-08" db="EMBL/GenBank/DDBJ databases">
        <title>Complete sequence of Dechloromonas aromatica RCB.</title>
        <authorList>
            <person name="Salinero K.K."/>
            <person name="Copeland A."/>
            <person name="Lucas S."/>
            <person name="Lapidus A."/>
            <person name="Barry K."/>
            <person name="Detter J.C."/>
            <person name="Glavina T."/>
            <person name="Hammon N."/>
            <person name="Israni S."/>
            <person name="Pitluck S."/>
            <person name="Di Bartolo G."/>
            <person name="Trong S."/>
            <person name="Schmutz J."/>
            <person name="Larimer F."/>
            <person name="Land M."/>
            <person name="Ivanova N."/>
            <person name="Richardson P."/>
        </authorList>
    </citation>
    <scope>NUCLEOTIDE SEQUENCE</scope>
    <source>
        <strain evidence="2">RCB</strain>
    </source>
</reference>
<evidence type="ECO:0000313" key="2">
    <source>
        <dbReference type="EMBL" id="AAZ46348.1"/>
    </source>
</evidence>
<feature type="transmembrane region" description="Helical" evidence="1">
    <location>
        <begin position="30"/>
        <end position="50"/>
    </location>
</feature>
<keyword evidence="1" id="KW-1133">Transmembrane helix</keyword>
<keyword evidence="1" id="KW-0812">Transmembrane</keyword>
<dbReference type="InterPro" id="IPR008023">
    <property type="entry name" value="DUF748"/>
</dbReference>
<dbReference type="eggNOG" id="COG2911">
    <property type="taxonomic scope" value="Bacteria"/>
</dbReference>
<dbReference type="InterPro" id="IPR036737">
    <property type="entry name" value="OmpA-like_sf"/>
</dbReference>
<gene>
    <name evidence="2" type="ordered locus">Daro_1599</name>
</gene>
<evidence type="ECO:0008006" key="3">
    <source>
        <dbReference type="Google" id="ProtNLM"/>
    </source>
</evidence>
<protein>
    <recommendedName>
        <fullName evidence="3">DUF748 domain-containing protein</fullName>
    </recommendedName>
</protein>
<proteinExistence type="predicted"/>
<sequence>MAEQTANKSVSMSHLSAALKSPRSMKLGKWLGIFLLVIGVLGFFAAPPLLKSILQKQLSLQLHREVSIEQIAINPYALSAKVNGLSIRADGGKEVAGFDELFVNLSSASIFKLAAVVDEVRLQGLRLAVSRVAEGRYDISDLLDEWMKPKDEPEKDTPRFSLNNIQLINAKIVFDDQPKGKVHTISDINLALPFVSSLPYQAEVLVHPAFSAKINGSPLALTGESKPFTTTHESHLSLDLDRFDLAVLQPYLPESLPFRLNAGTLDTEMKAMFKEVSDKVYSVTVIGAAHVSGLVLAESDGQALVGWKRLDVELDSIDPLNRKAAVKRVALDGLDVSLAVNKQGEFNVLRLLDKLAKPVATVPEPKLESAKPFEWTLGEFALSNGLLRWKDDSNPTPVTGEVRNLLVSVGKVDGKLVEPIEINEVSYQVDLGERFRVEKMAIKGIKLDLPGRRVNIAEVINTGARARMLRNKDSKIEWVSSPVLKTIRATDAKAEAKAKEEKPWIGKVGKLAVEDLAFRFEDQSMNPVAVQEIEAFSLHGEGLTNEANQKGKIALQGKINKKGSLNVDGSLQVYPLDAQLKVETVAIPLMPFEPYLGQFLNISLTRGQVSNKGEATAKLDTSGLKASYKGNFTLGDFVAVDKANSTDFLKWKSLYFGGVDFKLEPLAINIGEIALSDFYSRLILNKEGKLNVADIVRKPDGGETPKEAVTPVATKPDAKLAAKDAAPVKPPVPIKIAKITLQNGTVNFSDFFVKPNYTVNLTKLGGRVSGLSSAADTVADMEVRGKYANSAPVQILAKLNPLAAKTYLDLKADITGVDLTGFSPYSGKYAGYAIEKGKLTLNVAYKLENNQLTAENRLFIDQFTFGDKIESPDATTLPVNLAISLLKNNRGEIDLNLPVAGSLDDPQFSIGGLIIKVIVNLFVKAVTSPFALLGSMFGSGEELSNIEFAVGRVGINDAGTKKLESLAKALVERNSLKLEITGRADPEVDREGVKRVGIERAMKAEKLKDIKKAGEGKSLEDIEISPEEYKTYLTRAYKEAKFPKPRNVVGLQKELPVEEMEKLMLANLPASDEDIKALADRRAEAVQGWLVEQGKVPPERVFLLPSKVEHDDKGTGSRADFSLR</sequence>
<evidence type="ECO:0000256" key="1">
    <source>
        <dbReference type="SAM" id="Phobius"/>
    </source>
</evidence>
<dbReference type="PANTHER" id="PTHR30441:SF8">
    <property type="entry name" value="DUF748 DOMAIN-CONTAINING PROTEIN"/>
    <property type="match status" value="1"/>
</dbReference>
<dbReference type="PANTHER" id="PTHR30441">
    <property type="entry name" value="DUF748 DOMAIN-CONTAINING PROTEIN"/>
    <property type="match status" value="1"/>
</dbReference>
<organism evidence="2">
    <name type="scientific">Dechloromonas aromatica (strain RCB)</name>
    <dbReference type="NCBI Taxonomy" id="159087"/>
    <lineage>
        <taxon>Bacteria</taxon>
        <taxon>Pseudomonadati</taxon>
        <taxon>Pseudomonadota</taxon>
        <taxon>Betaproteobacteria</taxon>
        <taxon>Rhodocyclales</taxon>
        <taxon>Azonexaceae</taxon>
        <taxon>Dechloromonas</taxon>
    </lineage>
</organism>
<dbReference type="Pfam" id="PF05359">
    <property type="entry name" value="DUF748"/>
    <property type="match status" value="1"/>
</dbReference>
<dbReference type="OrthoDB" id="9757969at2"/>
<dbReference type="KEGG" id="dar:Daro_1599"/>
<accession>Q47FN3</accession>
<dbReference type="AlphaFoldDB" id="Q47FN3"/>
<keyword evidence="1" id="KW-0472">Membrane</keyword>
<dbReference type="GO" id="GO:0005886">
    <property type="term" value="C:plasma membrane"/>
    <property type="evidence" value="ECO:0007669"/>
    <property type="project" value="TreeGrafter"/>
</dbReference>
<dbReference type="HOGENOM" id="CLU_005680_1_0_4"/>
<dbReference type="EMBL" id="CP000089">
    <property type="protein sequence ID" value="AAZ46348.1"/>
    <property type="molecule type" value="Genomic_DNA"/>
</dbReference>
<dbReference type="STRING" id="159087.Daro_1599"/>
<dbReference type="Gene3D" id="3.30.1330.60">
    <property type="entry name" value="OmpA-like domain"/>
    <property type="match status" value="1"/>
</dbReference>
<dbReference type="GO" id="GO:0090313">
    <property type="term" value="P:regulation of protein targeting to membrane"/>
    <property type="evidence" value="ECO:0007669"/>
    <property type="project" value="TreeGrafter"/>
</dbReference>
<name>Q47FN3_DECAR</name>